<gene>
    <name evidence="2" type="ORF">GCM10010468_16940</name>
</gene>
<proteinExistence type="predicted"/>
<dbReference type="EMBL" id="BAAAUV010000004">
    <property type="protein sequence ID" value="GAA3203055.1"/>
    <property type="molecule type" value="Genomic_DNA"/>
</dbReference>
<protein>
    <recommendedName>
        <fullName evidence="1">ER-bound oxygenase mpaB/mpaB'/Rubber oxygenase catalytic domain-containing protein</fullName>
    </recommendedName>
</protein>
<dbReference type="PANTHER" id="PTHR36151:SF3">
    <property type="entry name" value="ER-BOUND OXYGENASE MPAB_MPAB'_RUBBER OXYGENASE CATALYTIC DOMAIN-CONTAINING PROTEIN"/>
    <property type="match status" value="1"/>
</dbReference>
<dbReference type="Pfam" id="PF09995">
    <property type="entry name" value="MPAB_Lcp_cat"/>
    <property type="match status" value="1"/>
</dbReference>
<dbReference type="InterPro" id="IPR018713">
    <property type="entry name" value="MPAB/Lcp_cat_dom"/>
</dbReference>
<feature type="domain" description="ER-bound oxygenase mpaB/mpaB'/Rubber oxygenase catalytic" evidence="1">
    <location>
        <begin position="14"/>
        <end position="233"/>
    </location>
</feature>
<sequence length="282" mass="31936">MRPGLFDDSTAIRDIGSEPFAILGGGPALLLQFAHPKVALGVAEHSGFRSSPFPRLFSTLDYLSMVVFGSKEEAHRVAWSAMRAHDVVQGPTYSAHDPDLLLWVQATLFQLSRELYERVFGELAPERAEEYYQQSVTLAELLGAPREALPADSRAFAAYWAGMVETLEVGDVAREQARAVMFPPTLRWLLYPAMLVFRLVTTGLLPEPIRRQYGFPWSPRRELVFRYLLWNVRLVMNLTPRPLRKLPAKLGVPLARRLRWNRYQRPVRPARQVPAGEGEKAG</sequence>
<keyword evidence="3" id="KW-1185">Reference proteome</keyword>
<evidence type="ECO:0000313" key="2">
    <source>
        <dbReference type="EMBL" id="GAA3203055.1"/>
    </source>
</evidence>
<accession>A0ABP6Q6X5</accession>
<comment type="caution">
    <text evidence="2">The sequence shown here is derived from an EMBL/GenBank/DDBJ whole genome shotgun (WGS) entry which is preliminary data.</text>
</comment>
<name>A0ABP6Q6X5_9ACTN</name>
<evidence type="ECO:0000259" key="1">
    <source>
        <dbReference type="Pfam" id="PF09995"/>
    </source>
</evidence>
<organism evidence="2 3">
    <name type="scientific">Actinocorallia longicatena</name>
    <dbReference type="NCBI Taxonomy" id="111803"/>
    <lineage>
        <taxon>Bacteria</taxon>
        <taxon>Bacillati</taxon>
        <taxon>Actinomycetota</taxon>
        <taxon>Actinomycetes</taxon>
        <taxon>Streptosporangiales</taxon>
        <taxon>Thermomonosporaceae</taxon>
        <taxon>Actinocorallia</taxon>
    </lineage>
</organism>
<dbReference type="PANTHER" id="PTHR36151">
    <property type="entry name" value="BLR2777 PROTEIN"/>
    <property type="match status" value="1"/>
</dbReference>
<reference evidence="3" key="1">
    <citation type="journal article" date="2019" name="Int. J. Syst. Evol. Microbiol.">
        <title>The Global Catalogue of Microorganisms (GCM) 10K type strain sequencing project: providing services to taxonomists for standard genome sequencing and annotation.</title>
        <authorList>
            <consortium name="The Broad Institute Genomics Platform"/>
            <consortium name="The Broad Institute Genome Sequencing Center for Infectious Disease"/>
            <person name="Wu L."/>
            <person name="Ma J."/>
        </authorList>
    </citation>
    <scope>NUCLEOTIDE SEQUENCE [LARGE SCALE GENOMIC DNA]</scope>
    <source>
        <strain evidence="3">JCM 9377</strain>
    </source>
</reference>
<dbReference type="RefSeq" id="WP_344824305.1">
    <property type="nucleotide sequence ID" value="NZ_BAAAUV010000004.1"/>
</dbReference>
<dbReference type="Proteomes" id="UP001501237">
    <property type="component" value="Unassembled WGS sequence"/>
</dbReference>
<evidence type="ECO:0000313" key="3">
    <source>
        <dbReference type="Proteomes" id="UP001501237"/>
    </source>
</evidence>